<sequence>MNQDERFQQRWEFRSSKVDGDTSSDDEGSNSRGKPTEKKPNPITDLVLFENDEANDDPGSHKHDNDKFGSIHRGIGSKAAKSDEKSVKSSKKKKKKVVQKKSEEINSRKRKGSINDKAMLKDLKMFADSLVHELAVERENMFAHMRDEMRKLAASESRRGLIKKNVRRSQNGSLASDMRAVSKAVKQANELHKGQRLRQSTVASMNSAPSNQLVSSSYIASPHLQNQRNRIHLMNDHIPCMDNKSGSGIEICKLMAAKSLSRRLAEFQPQHHQFGGFSLNYQKSWGVYGESQSHTSSGVGFPIPLNQGMDSGSNRSSMSFMNGSIARFPCTNRAALEGVIPSSIVRKSDGEFVAARSNQSQRDVRFNMTNTK</sequence>
<accession>A0AAD4PDP6</accession>
<feature type="compositionally biased region" description="Basic residues" evidence="1">
    <location>
        <begin position="88"/>
        <end position="99"/>
    </location>
</feature>
<dbReference type="EMBL" id="SDAM02000036">
    <property type="protein sequence ID" value="KAH6835345.1"/>
    <property type="molecule type" value="Genomic_DNA"/>
</dbReference>
<feature type="compositionally biased region" description="Basic and acidic residues" evidence="1">
    <location>
        <begin position="1"/>
        <end position="20"/>
    </location>
</feature>
<dbReference type="Proteomes" id="UP001190926">
    <property type="component" value="Unassembled WGS sequence"/>
</dbReference>
<evidence type="ECO:0000313" key="3">
    <source>
        <dbReference type="Proteomes" id="UP001190926"/>
    </source>
</evidence>
<organism evidence="2 3">
    <name type="scientific">Perilla frutescens var. hirtella</name>
    <name type="common">Perilla citriodora</name>
    <name type="synonym">Perilla setoyensis</name>
    <dbReference type="NCBI Taxonomy" id="608512"/>
    <lineage>
        <taxon>Eukaryota</taxon>
        <taxon>Viridiplantae</taxon>
        <taxon>Streptophyta</taxon>
        <taxon>Embryophyta</taxon>
        <taxon>Tracheophyta</taxon>
        <taxon>Spermatophyta</taxon>
        <taxon>Magnoliopsida</taxon>
        <taxon>eudicotyledons</taxon>
        <taxon>Gunneridae</taxon>
        <taxon>Pentapetalae</taxon>
        <taxon>asterids</taxon>
        <taxon>lamiids</taxon>
        <taxon>Lamiales</taxon>
        <taxon>Lamiaceae</taxon>
        <taxon>Nepetoideae</taxon>
        <taxon>Elsholtzieae</taxon>
        <taxon>Perilla</taxon>
    </lineage>
</organism>
<feature type="region of interest" description="Disordered" evidence="1">
    <location>
        <begin position="1"/>
        <end position="113"/>
    </location>
</feature>
<evidence type="ECO:0000256" key="1">
    <source>
        <dbReference type="SAM" id="MobiDB-lite"/>
    </source>
</evidence>
<reference evidence="2 3" key="1">
    <citation type="journal article" date="2021" name="Nat. Commun.">
        <title>Incipient diploidization of the medicinal plant Perilla within 10,000 years.</title>
        <authorList>
            <person name="Zhang Y."/>
            <person name="Shen Q."/>
            <person name="Leng L."/>
            <person name="Zhang D."/>
            <person name="Chen S."/>
            <person name="Shi Y."/>
            <person name="Ning Z."/>
            <person name="Chen S."/>
        </authorList>
    </citation>
    <scope>NUCLEOTIDE SEQUENCE [LARGE SCALE GENOMIC DNA]</scope>
    <source>
        <strain evidence="3">cv. PC099</strain>
    </source>
</reference>
<protein>
    <submittedName>
        <fullName evidence="2">Uncharacterized protein</fullName>
    </submittedName>
</protein>
<gene>
    <name evidence="2" type="ORF">C2S53_006089</name>
</gene>
<feature type="compositionally biased region" description="Basic and acidic residues" evidence="1">
    <location>
        <begin position="58"/>
        <end position="69"/>
    </location>
</feature>
<dbReference type="AlphaFoldDB" id="A0AAD4PDP6"/>
<comment type="caution">
    <text evidence="2">The sequence shown here is derived from an EMBL/GenBank/DDBJ whole genome shotgun (WGS) entry which is preliminary data.</text>
</comment>
<keyword evidence="3" id="KW-1185">Reference proteome</keyword>
<proteinExistence type="predicted"/>
<name>A0AAD4PDP6_PERFH</name>
<evidence type="ECO:0000313" key="2">
    <source>
        <dbReference type="EMBL" id="KAH6835345.1"/>
    </source>
</evidence>